<organism evidence="4 5">
    <name type="scientific">Pontibaca salina</name>
    <dbReference type="NCBI Taxonomy" id="2795731"/>
    <lineage>
        <taxon>Bacteria</taxon>
        <taxon>Pseudomonadati</taxon>
        <taxon>Pseudomonadota</taxon>
        <taxon>Alphaproteobacteria</taxon>
        <taxon>Rhodobacterales</taxon>
        <taxon>Roseobacteraceae</taxon>
        <taxon>Pontibaca</taxon>
    </lineage>
</organism>
<dbReference type="InterPro" id="IPR038507">
    <property type="entry name" value="YcnI-like_sf"/>
</dbReference>
<sequence length="156" mass="16905">MKTILTSLVALAIAAPAAFAHVSFEMPHAAEATQKLRVKIPEGVIAVKPMPKPDWSLEIITGPYENSYDYYGTTMNEGVQELIWAGELPDAHFDQFSFRAKLTDMHAVGTTLYFPAVQECATAAERWIEIPAEGQDAHDLEGPAPGLTITAPGNGH</sequence>
<dbReference type="CDD" id="cd08545">
    <property type="entry name" value="YcnI_like"/>
    <property type="match status" value="1"/>
</dbReference>
<comment type="caution">
    <text evidence="4">The sequence shown here is derived from an EMBL/GenBank/DDBJ whole genome shotgun (WGS) entry which is preliminary data.</text>
</comment>
<feature type="region of interest" description="Disordered" evidence="1">
    <location>
        <begin position="134"/>
        <end position="156"/>
    </location>
</feature>
<dbReference type="RefSeq" id="WP_198686849.1">
    <property type="nucleotide sequence ID" value="NZ_JAEIJD010000014.1"/>
</dbReference>
<dbReference type="Gene3D" id="2.60.40.2230">
    <property type="entry name" value="Uncharacterised protein YcnI-like PF07987, DUF1775"/>
    <property type="match status" value="1"/>
</dbReference>
<accession>A0A934M1I1</accession>
<evidence type="ECO:0000313" key="4">
    <source>
        <dbReference type="EMBL" id="MBI6630823.1"/>
    </source>
</evidence>
<proteinExistence type="predicted"/>
<dbReference type="InterPro" id="IPR012533">
    <property type="entry name" value="YcnI-copper_dom"/>
</dbReference>
<name>A0A934M1I1_9RHOB</name>
<feature type="signal peptide" evidence="2">
    <location>
        <begin position="1"/>
        <end position="20"/>
    </location>
</feature>
<evidence type="ECO:0000256" key="2">
    <source>
        <dbReference type="SAM" id="SignalP"/>
    </source>
</evidence>
<dbReference type="Pfam" id="PF07987">
    <property type="entry name" value="DUF1775"/>
    <property type="match status" value="1"/>
</dbReference>
<reference evidence="4" key="1">
    <citation type="submission" date="2020-12" db="EMBL/GenBank/DDBJ databases">
        <title>Pontibaca salina gen. nov., sp. nov., isolated from marine sediment.</title>
        <authorList>
            <person name="Bo J."/>
            <person name="Wang S."/>
            <person name="Song X."/>
            <person name="Du Z."/>
        </authorList>
    </citation>
    <scope>NUCLEOTIDE SEQUENCE</scope>
    <source>
        <strain evidence="4">S1109L</strain>
    </source>
</reference>
<evidence type="ECO:0000313" key="5">
    <source>
        <dbReference type="Proteomes" id="UP000613255"/>
    </source>
</evidence>
<feature type="domain" description="YncI copper-binding" evidence="3">
    <location>
        <begin position="14"/>
        <end position="149"/>
    </location>
</feature>
<dbReference type="AlphaFoldDB" id="A0A934M1I1"/>
<dbReference type="Proteomes" id="UP000613255">
    <property type="component" value="Unassembled WGS sequence"/>
</dbReference>
<dbReference type="EMBL" id="JAEIJD010000014">
    <property type="protein sequence ID" value="MBI6630823.1"/>
    <property type="molecule type" value="Genomic_DNA"/>
</dbReference>
<keyword evidence="2" id="KW-0732">Signal</keyword>
<feature type="chain" id="PRO_5036679012" evidence="2">
    <location>
        <begin position="21"/>
        <end position="156"/>
    </location>
</feature>
<keyword evidence="5" id="KW-1185">Reference proteome</keyword>
<evidence type="ECO:0000259" key="3">
    <source>
        <dbReference type="Pfam" id="PF07987"/>
    </source>
</evidence>
<protein>
    <submittedName>
        <fullName evidence="4">DUF1775 domain-containing protein</fullName>
    </submittedName>
</protein>
<evidence type="ECO:0000256" key="1">
    <source>
        <dbReference type="SAM" id="MobiDB-lite"/>
    </source>
</evidence>
<gene>
    <name evidence="4" type="ORF">JAO82_13130</name>
</gene>